<keyword evidence="4 14" id="KW-1134">Transmembrane beta strand</keyword>
<keyword evidence="11 14" id="KW-0472">Membrane</keyword>
<dbReference type="PANTHER" id="PTHR32552">
    <property type="entry name" value="FERRICHROME IRON RECEPTOR-RELATED"/>
    <property type="match status" value="1"/>
</dbReference>
<keyword evidence="3 14" id="KW-0813">Transport</keyword>
<evidence type="ECO:0000313" key="19">
    <source>
        <dbReference type="EMBL" id="KAA0592754.1"/>
    </source>
</evidence>
<reference evidence="19 20" key="1">
    <citation type="submission" date="2019-08" db="EMBL/GenBank/DDBJ databases">
        <authorList>
            <person name="Grouzdev D."/>
            <person name="Tikhonova E."/>
            <person name="Kravchenko I."/>
        </authorList>
    </citation>
    <scope>NUCLEOTIDE SEQUENCE [LARGE SCALE GENOMIC DNA]</scope>
    <source>
        <strain evidence="19 20">59b</strain>
    </source>
</reference>
<dbReference type="InterPro" id="IPR010105">
    <property type="entry name" value="TonB_sidphr_rcpt"/>
</dbReference>
<dbReference type="InterPro" id="IPR011662">
    <property type="entry name" value="Secretin/TonB_short_N"/>
</dbReference>
<evidence type="ECO:0000259" key="18">
    <source>
        <dbReference type="SMART" id="SM00965"/>
    </source>
</evidence>
<evidence type="ECO:0000256" key="4">
    <source>
        <dbReference type="ARBA" id="ARBA00022452"/>
    </source>
</evidence>
<evidence type="ECO:0000256" key="3">
    <source>
        <dbReference type="ARBA" id="ARBA00022448"/>
    </source>
</evidence>
<evidence type="ECO:0000256" key="16">
    <source>
        <dbReference type="RuleBase" id="RU003357"/>
    </source>
</evidence>
<dbReference type="NCBIfam" id="TIGR01783">
    <property type="entry name" value="TonB-siderophor"/>
    <property type="match status" value="1"/>
</dbReference>
<dbReference type="GO" id="GO:0015891">
    <property type="term" value="P:siderophore transport"/>
    <property type="evidence" value="ECO:0007669"/>
    <property type="project" value="InterPro"/>
</dbReference>
<dbReference type="InterPro" id="IPR000531">
    <property type="entry name" value="Beta-barrel_TonB"/>
</dbReference>
<dbReference type="Pfam" id="PF00593">
    <property type="entry name" value="TonB_dep_Rec_b-barrel"/>
    <property type="match status" value="1"/>
</dbReference>
<keyword evidence="8" id="KW-0408">Iron</keyword>
<feature type="domain" description="Secretin/TonB short N-terminal" evidence="18">
    <location>
        <begin position="63"/>
        <end position="113"/>
    </location>
</feature>
<keyword evidence="5" id="KW-0410">Iron transport</keyword>
<dbReference type="InterPro" id="IPR012910">
    <property type="entry name" value="Plug_dom"/>
</dbReference>
<name>A0A5A9GGD6_AZOLI</name>
<comment type="similarity">
    <text evidence="2 14 16">Belongs to the TonB-dependent receptor family.</text>
</comment>
<keyword evidence="10 16" id="KW-0798">TonB box</keyword>
<dbReference type="GO" id="GO:0038023">
    <property type="term" value="F:signaling receptor activity"/>
    <property type="evidence" value="ECO:0007669"/>
    <property type="project" value="InterPro"/>
</dbReference>
<dbReference type="SUPFAM" id="SSF56935">
    <property type="entry name" value="Porins"/>
    <property type="match status" value="1"/>
</dbReference>
<dbReference type="PROSITE" id="PS52016">
    <property type="entry name" value="TONB_DEPENDENT_REC_3"/>
    <property type="match status" value="1"/>
</dbReference>
<evidence type="ECO:0000256" key="17">
    <source>
        <dbReference type="SAM" id="SignalP"/>
    </source>
</evidence>
<sequence length="807" mass="84816">MPFKHARAAVLPLAAALLFTTAGVVPARAQSAAQPAGQPAARYDIPAGPLADALNHFAQQSGTAIVVDADKVKGLRSPGLRGSYGVDEGFAALLQGSGYRIARTPAGYVLVAASVAGQAGADGAMTLPEVTVSAGATHPDALPQAYAGGQVARGGRIGVLGNRDIMDTPFSVTSYTAKKIEDDQATTVADVVAGDPSVRTSGQTGGMLDAFFIRGFPVGEGNLGEISFDGVYGVAPNYRVFADYAERIEVIKGPTALLSGMSPSSSIGGGINIVPKRAADTDLTRLTAEYVGTSQFGGQLDVGRRFGPNGEFGVRFNGSYRGGDTPLDNQSREARVGALALDYRGERLRASLDLLEQKEEFNAPSRPFLIAAGVPVPSAPDGRRNITQPWAWSEVTDRAALLRGEYDLTDSVTVFADAGGGWTDVERLFGTPTILNARGDTSETPEHYKFDVERSTLDAGLRARFDTAMVSHSMTVQASRYHDTLSRGLTGGRAVASNIYSPVDRIAQSVAAPGWVPKISETDLTGVALSDTLGILNDRVQLVLGVRQQTIKSENFSATTGATTSSYKKSTVTPMAALVLKPRDSVTVYANYIEGLSKGDVAPTTAVNAGEALSPYVAKQYEAGVKLDFGQLGASASLFQITKPSGQLTGNVYSAGGEQRNRGLELSVFGEVAPSVRLLAGVTFVDAELTRTNSAATRGNTPVGVPKMLANLSAEWDTPFLDALTLVGNVAHTGGQYVNVANTQRIPAWTRLDLGARYRTTIHDRPVTVRATVQNVLDTEYWSGVASWGGVSQGAPRTALLSVSTDF</sequence>
<organism evidence="19 20">
    <name type="scientific">Azospirillum lipoferum</name>
    <dbReference type="NCBI Taxonomy" id="193"/>
    <lineage>
        <taxon>Bacteria</taxon>
        <taxon>Pseudomonadati</taxon>
        <taxon>Pseudomonadota</taxon>
        <taxon>Alphaproteobacteria</taxon>
        <taxon>Rhodospirillales</taxon>
        <taxon>Azospirillaceae</taxon>
        <taxon>Azospirillum</taxon>
    </lineage>
</organism>
<evidence type="ECO:0000256" key="13">
    <source>
        <dbReference type="ARBA" id="ARBA00023237"/>
    </source>
</evidence>
<comment type="caution">
    <text evidence="19">The sequence shown here is derived from an EMBL/GenBank/DDBJ whole genome shotgun (WGS) entry which is preliminary data.</text>
</comment>
<evidence type="ECO:0000256" key="12">
    <source>
        <dbReference type="ARBA" id="ARBA00023170"/>
    </source>
</evidence>
<dbReference type="PROSITE" id="PS01156">
    <property type="entry name" value="TONB_DEPENDENT_REC_2"/>
    <property type="match status" value="1"/>
</dbReference>
<evidence type="ECO:0000256" key="1">
    <source>
        <dbReference type="ARBA" id="ARBA00004571"/>
    </source>
</evidence>
<dbReference type="Proteomes" id="UP000324927">
    <property type="component" value="Unassembled WGS sequence"/>
</dbReference>
<feature type="chain" id="PRO_5022807565" evidence="17">
    <location>
        <begin position="30"/>
        <end position="807"/>
    </location>
</feature>
<evidence type="ECO:0000256" key="14">
    <source>
        <dbReference type="PROSITE-ProRule" id="PRU01360"/>
    </source>
</evidence>
<accession>A0A5A9GGD6</accession>
<comment type="subcellular location">
    <subcellularLocation>
        <location evidence="1 14">Cell outer membrane</location>
        <topology evidence="1 14">Multi-pass membrane protein</topology>
    </subcellularLocation>
</comment>
<evidence type="ECO:0000256" key="15">
    <source>
        <dbReference type="PROSITE-ProRule" id="PRU10144"/>
    </source>
</evidence>
<dbReference type="CDD" id="cd01347">
    <property type="entry name" value="ligand_gated_channel"/>
    <property type="match status" value="1"/>
</dbReference>
<keyword evidence="6 14" id="KW-0812">Transmembrane</keyword>
<dbReference type="Gene3D" id="2.170.130.10">
    <property type="entry name" value="TonB-dependent receptor, plug domain"/>
    <property type="match status" value="1"/>
</dbReference>
<keyword evidence="9" id="KW-0406">Ion transport</keyword>
<evidence type="ECO:0000256" key="10">
    <source>
        <dbReference type="ARBA" id="ARBA00023077"/>
    </source>
</evidence>
<keyword evidence="7 17" id="KW-0732">Signal</keyword>
<dbReference type="SMART" id="SM00965">
    <property type="entry name" value="STN"/>
    <property type="match status" value="1"/>
</dbReference>
<dbReference type="Gene3D" id="2.40.170.20">
    <property type="entry name" value="TonB-dependent receptor, beta-barrel domain"/>
    <property type="match status" value="1"/>
</dbReference>
<dbReference type="Gene3D" id="3.55.50.30">
    <property type="match status" value="1"/>
</dbReference>
<protein>
    <submittedName>
        <fullName evidence="19">TonB-dependent receptor</fullName>
    </submittedName>
</protein>
<dbReference type="InterPro" id="IPR037066">
    <property type="entry name" value="Plug_dom_sf"/>
</dbReference>
<evidence type="ECO:0000256" key="11">
    <source>
        <dbReference type="ARBA" id="ARBA00023136"/>
    </source>
</evidence>
<dbReference type="InterPro" id="IPR010917">
    <property type="entry name" value="TonB_rcpt_CS"/>
</dbReference>
<dbReference type="InterPro" id="IPR039426">
    <property type="entry name" value="TonB-dep_rcpt-like"/>
</dbReference>
<evidence type="ECO:0000313" key="20">
    <source>
        <dbReference type="Proteomes" id="UP000324927"/>
    </source>
</evidence>
<evidence type="ECO:0000256" key="2">
    <source>
        <dbReference type="ARBA" id="ARBA00009810"/>
    </source>
</evidence>
<evidence type="ECO:0000256" key="8">
    <source>
        <dbReference type="ARBA" id="ARBA00023004"/>
    </source>
</evidence>
<evidence type="ECO:0000256" key="5">
    <source>
        <dbReference type="ARBA" id="ARBA00022496"/>
    </source>
</evidence>
<evidence type="ECO:0000256" key="6">
    <source>
        <dbReference type="ARBA" id="ARBA00022692"/>
    </source>
</evidence>
<dbReference type="AlphaFoldDB" id="A0A5A9GGD6"/>
<dbReference type="RefSeq" id="WP_149234121.1">
    <property type="nucleotide sequence ID" value="NZ_JALJXJ010000017.1"/>
</dbReference>
<dbReference type="Pfam" id="PF07660">
    <property type="entry name" value="STN"/>
    <property type="match status" value="1"/>
</dbReference>
<keyword evidence="20" id="KW-1185">Reference proteome</keyword>
<feature type="signal peptide" evidence="17">
    <location>
        <begin position="1"/>
        <end position="29"/>
    </location>
</feature>
<keyword evidence="13 14" id="KW-0998">Cell outer membrane</keyword>
<evidence type="ECO:0000256" key="7">
    <source>
        <dbReference type="ARBA" id="ARBA00022729"/>
    </source>
</evidence>
<dbReference type="PANTHER" id="PTHR32552:SF82">
    <property type="entry name" value="FCUA PROTEIN"/>
    <property type="match status" value="1"/>
</dbReference>
<evidence type="ECO:0000256" key="9">
    <source>
        <dbReference type="ARBA" id="ARBA00023065"/>
    </source>
</evidence>
<dbReference type="Pfam" id="PF07715">
    <property type="entry name" value="Plug"/>
    <property type="match status" value="1"/>
</dbReference>
<dbReference type="InterPro" id="IPR036942">
    <property type="entry name" value="Beta-barrel_TonB_sf"/>
</dbReference>
<keyword evidence="12 19" id="KW-0675">Receptor</keyword>
<dbReference type="EMBL" id="VTTN01000014">
    <property type="protein sequence ID" value="KAA0592754.1"/>
    <property type="molecule type" value="Genomic_DNA"/>
</dbReference>
<dbReference type="GO" id="GO:0009279">
    <property type="term" value="C:cell outer membrane"/>
    <property type="evidence" value="ECO:0007669"/>
    <property type="project" value="UniProtKB-SubCell"/>
</dbReference>
<feature type="short sequence motif" description="TonB C-terminal box" evidence="15">
    <location>
        <begin position="790"/>
        <end position="807"/>
    </location>
</feature>
<dbReference type="OrthoDB" id="9760333at2"/>
<gene>
    <name evidence="19" type="ORF">FZ942_26775</name>
</gene>
<proteinExistence type="inferred from homology"/>
<dbReference type="GO" id="GO:0015344">
    <property type="term" value="F:siderophore uptake transmembrane transporter activity"/>
    <property type="evidence" value="ECO:0007669"/>
    <property type="project" value="TreeGrafter"/>
</dbReference>